<dbReference type="EMBL" id="OU466861">
    <property type="protein sequence ID" value="CAH2066507.1"/>
    <property type="molecule type" value="Genomic_DNA"/>
</dbReference>
<reference evidence="1 2" key="1">
    <citation type="submission" date="2022-03" db="EMBL/GenBank/DDBJ databases">
        <authorList>
            <person name="Nunn A."/>
            <person name="Chopra R."/>
            <person name="Nunn A."/>
            <person name="Contreras Garrido A."/>
        </authorList>
    </citation>
    <scope>NUCLEOTIDE SEQUENCE [LARGE SCALE GENOMIC DNA]</scope>
</reference>
<dbReference type="PANTHER" id="PTHR33103:SF55">
    <property type="entry name" value="DUF674 FAMILY PROTEIN"/>
    <property type="match status" value="1"/>
</dbReference>
<name>A0AAU9SJ88_THLAR</name>
<dbReference type="AlphaFoldDB" id="A0AAU9SJ88"/>
<dbReference type="Proteomes" id="UP000836841">
    <property type="component" value="Chromosome 5"/>
</dbReference>
<evidence type="ECO:0000313" key="1">
    <source>
        <dbReference type="EMBL" id="CAH2066507.1"/>
    </source>
</evidence>
<protein>
    <submittedName>
        <fullName evidence="1">Uncharacterized protein</fullName>
    </submittedName>
</protein>
<dbReference type="PANTHER" id="PTHR33103">
    <property type="entry name" value="OS01G0153900 PROTEIN"/>
    <property type="match status" value="1"/>
</dbReference>
<dbReference type="Pfam" id="PF05056">
    <property type="entry name" value="DUF674"/>
    <property type="match status" value="1"/>
</dbReference>
<dbReference type="InterPro" id="IPR007750">
    <property type="entry name" value="DUF674"/>
</dbReference>
<gene>
    <name evidence="1" type="ORF">TAV2_LOCUS18138</name>
</gene>
<proteinExistence type="predicted"/>
<keyword evidence="2" id="KW-1185">Reference proteome</keyword>
<evidence type="ECO:0000313" key="2">
    <source>
        <dbReference type="Proteomes" id="UP000836841"/>
    </source>
</evidence>
<organism evidence="1 2">
    <name type="scientific">Thlaspi arvense</name>
    <name type="common">Field penny-cress</name>
    <dbReference type="NCBI Taxonomy" id="13288"/>
    <lineage>
        <taxon>Eukaryota</taxon>
        <taxon>Viridiplantae</taxon>
        <taxon>Streptophyta</taxon>
        <taxon>Embryophyta</taxon>
        <taxon>Tracheophyta</taxon>
        <taxon>Spermatophyta</taxon>
        <taxon>Magnoliopsida</taxon>
        <taxon>eudicotyledons</taxon>
        <taxon>Gunneridae</taxon>
        <taxon>Pentapetalae</taxon>
        <taxon>rosids</taxon>
        <taxon>malvids</taxon>
        <taxon>Brassicales</taxon>
        <taxon>Brassicaceae</taxon>
        <taxon>Thlaspideae</taxon>
        <taxon>Thlaspi</taxon>
    </lineage>
</organism>
<accession>A0AAU9SJ88</accession>
<sequence>MANSAKFRLKLLIDEKRNKVVLAEADQDFADVLISLLTLPMGTIARLLENHKSAIGCFNNLNKSVSDMGVGHFETEACKSMLLDPKSTKDIHRKRLKLNMGVTTPTRFFVCPKMKSNLCSSRTYSNLDGSRCSCGALMDDPILVPEEEQVGEVIGNSEDGVFVNCRSSFIVTADLKLTPSSISVITKALNDLGYVGFTDLRETLLDVGYEEVLSLLGCLFNSEDLLTCAFLRKTCMPRKHEMFSPPAPIKGRVCSVKVFVRKLDREIIYVECNEDFIDSLLSLLVLPLEFACSLSNDNTILGCVGNLCRSPCRGKASKICYVPAYYICSNNNLIDYKSQSIVYECLIPRNCDYSSSCKVARHIDWSLVDDGRVVTLYPKVKSGILSGGGTGFMKKSTKFVVSNDLVITPMSSSSIIGLLKKMKVDISDLEEYQLSISKAELISILRASLISSSALTIGLSHLLVK</sequence>